<comment type="caution">
    <text evidence="1">The sequence shown here is derived from an EMBL/GenBank/DDBJ whole genome shotgun (WGS) entry which is preliminary data.</text>
</comment>
<dbReference type="Gene3D" id="1.10.10.10">
    <property type="entry name" value="Winged helix-like DNA-binding domain superfamily/Winged helix DNA-binding domain"/>
    <property type="match status" value="1"/>
</dbReference>
<protein>
    <recommendedName>
        <fullName evidence="3">MarR family transcriptional regulator</fullName>
    </recommendedName>
</protein>
<dbReference type="InterPro" id="IPR036388">
    <property type="entry name" value="WH-like_DNA-bd_sf"/>
</dbReference>
<organism evidence="1 2">
    <name type="scientific">Limnohabitans curvus</name>
    <dbReference type="NCBI Taxonomy" id="323423"/>
    <lineage>
        <taxon>Bacteria</taxon>
        <taxon>Pseudomonadati</taxon>
        <taxon>Pseudomonadota</taxon>
        <taxon>Betaproteobacteria</taxon>
        <taxon>Burkholderiales</taxon>
        <taxon>Comamonadaceae</taxon>
        <taxon>Limnohabitans</taxon>
    </lineage>
</organism>
<evidence type="ECO:0000313" key="1">
    <source>
        <dbReference type="EMBL" id="PUE59887.1"/>
    </source>
</evidence>
<evidence type="ECO:0000313" key="2">
    <source>
        <dbReference type="Proteomes" id="UP000251341"/>
    </source>
</evidence>
<dbReference type="Proteomes" id="UP000251341">
    <property type="component" value="Unassembled WGS sequence"/>
</dbReference>
<evidence type="ECO:0008006" key="3">
    <source>
        <dbReference type="Google" id="ProtNLM"/>
    </source>
</evidence>
<accession>A0A315G2B4</accession>
<gene>
    <name evidence="1" type="ORF">B9Z44_10060</name>
</gene>
<sequence length="84" mass="9326">MHDMTLTVKTAMALSSIASSATIQRKIDVLCKFGLIDKVFDDKNRRTKYLVPTAVANQYFSSLGDAMKQSLMPGKVTDEDVIVR</sequence>
<name>A0A315G2B4_9BURK</name>
<reference evidence="1 2" key="1">
    <citation type="submission" date="2017-04" db="EMBL/GenBank/DDBJ databases">
        <title>Unexpected and diverse lifestyles within the genus Limnohabitans.</title>
        <authorList>
            <person name="Kasalicky V."/>
            <person name="Mehrshad M."/>
            <person name="Andrei S.-A."/>
            <person name="Salcher M."/>
            <person name="Kratochvilova H."/>
            <person name="Simek K."/>
            <person name="Ghai R."/>
        </authorList>
    </citation>
    <scope>NUCLEOTIDE SEQUENCE [LARGE SCALE GENOMIC DNA]</scope>
    <source>
        <strain evidence="1 2">MWH-C5</strain>
    </source>
</reference>
<dbReference type="SUPFAM" id="SSF46785">
    <property type="entry name" value="Winged helix' DNA-binding domain"/>
    <property type="match status" value="1"/>
</dbReference>
<keyword evidence="2" id="KW-1185">Reference proteome</keyword>
<dbReference type="EMBL" id="NESP01000001">
    <property type="protein sequence ID" value="PUE59887.1"/>
    <property type="molecule type" value="Genomic_DNA"/>
</dbReference>
<proteinExistence type="predicted"/>
<dbReference type="AlphaFoldDB" id="A0A315G2B4"/>
<dbReference type="InterPro" id="IPR036390">
    <property type="entry name" value="WH_DNA-bd_sf"/>
</dbReference>